<dbReference type="SUPFAM" id="SSF51735">
    <property type="entry name" value="NAD(P)-binding Rossmann-fold domains"/>
    <property type="match status" value="1"/>
</dbReference>
<reference evidence="7 8" key="1">
    <citation type="submission" date="2016-01" db="EMBL/GenBank/DDBJ databases">
        <authorList>
            <person name="Oliw E.H."/>
        </authorList>
    </citation>
    <scope>NUCLEOTIDE SEQUENCE [LARGE SCALE GENOMIC DNA]</scope>
    <source>
        <strain evidence="7 8">FRB97</strain>
    </source>
</reference>
<dbReference type="PANTHER" id="PTHR42789:SF1">
    <property type="entry name" value="D-ISOMER SPECIFIC 2-HYDROXYACID DEHYDROGENASE FAMILY PROTEIN (AFU_ORTHOLOGUE AFUA_6G10090)"/>
    <property type="match status" value="1"/>
</dbReference>
<dbReference type="Proteomes" id="UP000217182">
    <property type="component" value="Chromosome"/>
</dbReference>
<dbReference type="InterPro" id="IPR006139">
    <property type="entry name" value="D-isomer_2_OHA_DH_cat_dom"/>
</dbReference>
<accession>A0A250AXR5</accession>
<dbReference type="InterPro" id="IPR050857">
    <property type="entry name" value="D-2-hydroxyacid_DH"/>
</dbReference>
<dbReference type="Gene3D" id="3.40.50.720">
    <property type="entry name" value="NAD(P)-binding Rossmann-like Domain"/>
    <property type="match status" value="2"/>
</dbReference>
<dbReference type="CDD" id="cd12169">
    <property type="entry name" value="PGDH_like_1"/>
    <property type="match status" value="1"/>
</dbReference>
<dbReference type="InterPro" id="IPR006140">
    <property type="entry name" value="D-isomer_DH_NAD-bd"/>
</dbReference>
<dbReference type="Pfam" id="PF00389">
    <property type="entry name" value="2-Hacid_dh"/>
    <property type="match status" value="1"/>
</dbReference>
<dbReference type="PANTHER" id="PTHR42789">
    <property type="entry name" value="D-ISOMER SPECIFIC 2-HYDROXYACID DEHYDROGENASE FAMILY PROTEIN (AFU_ORTHOLOGUE AFUA_6G10090)"/>
    <property type="match status" value="1"/>
</dbReference>
<proteinExistence type="inferred from homology"/>
<feature type="domain" description="D-isomer specific 2-hydroxyacid dehydrogenase NAD-binding" evidence="6">
    <location>
        <begin position="114"/>
        <end position="288"/>
    </location>
</feature>
<name>A0A250AXR5_9GAMM</name>
<keyword evidence="8" id="KW-1185">Reference proteome</keyword>
<keyword evidence="3" id="KW-0520">NAD</keyword>
<dbReference type="InterPro" id="IPR036291">
    <property type="entry name" value="NAD(P)-bd_dom_sf"/>
</dbReference>
<evidence type="ECO:0000256" key="1">
    <source>
        <dbReference type="ARBA" id="ARBA00005854"/>
    </source>
</evidence>
<dbReference type="EMBL" id="CP014136">
    <property type="protein sequence ID" value="ATA18760.1"/>
    <property type="molecule type" value="Genomic_DNA"/>
</dbReference>
<sequence length="321" mass="34470">MKLKCAILDDYQQVALAMADWAPIADRVEVFSISEHIADEAQLAARLNDCAIVVIMRERTPITATLLARLPALKLLVTSGMRNAAVDLAAAARQGVVVCGTDSGSAPPMELTWALILGLTKHLMTESNGLRHNGPWQQQVGVSLHGKTLGLLGLGKIGSRMAAVGQAFGMRVIAWSQNLTAQRAAEVGVTLAPSKQALFEQSDVLSVHLVLSERSRGLVGRSELRAMKPGAFLINTSRAAIVDQPALLEALQQGWIAGAGLDVFEQEPLPGDHPLRRLPNVLATPHLGYVADSNYRTYFQQAVEDIQAFIDGAPVPRRIVA</sequence>
<dbReference type="GO" id="GO:0051287">
    <property type="term" value="F:NAD binding"/>
    <property type="evidence" value="ECO:0007669"/>
    <property type="project" value="InterPro"/>
</dbReference>
<dbReference type="Pfam" id="PF02826">
    <property type="entry name" value="2-Hacid_dh_C"/>
    <property type="match status" value="1"/>
</dbReference>
<dbReference type="KEGG" id="gqu:AWC35_05040"/>
<evidence type="ECO:0000256" key="3">
    <source>
        <dbReference type="ARBA" id="ARBA00023027"/>
    </source>
</evidence>
<evidence type="ECO:0000256" key="4">
    <source>
        <dbReference type="RuleBase" id="RU003719"/>
    </source>
</evidence>
<dbReference type="AlphaFoldDB" id="A0A250AXR5"/>
<dbReference type="GO" id="GO:0016616">
    <property type="term" value="F:oxidoreductase activity, acting on the CH-OH group of donors, NAD or NADP as acceptor"/>
    <property type="evidence" value="ECO:0007669"/>
    <property type="project" value="InterPro"/>
</dbReference>
<evidence type="ECO:0000259" key="5">
    <source>
        <dbReference type="Pfam" id="PF00389"/>
    </source>
</evidence>
<dbReference type="OrthoDB" id="9805416at2"/>
<evidence type="ECO:0000313" key="8">
    <source>
        <dbReference type="Proteomes" id="UP000217182"/>
    </source>
</evidence>
<protein>
    <submittedName>
        <fullName evidence="7">Hydroxyacid dehydrogenase</fullName>
    </submittedName>
</protein>
<evidence type="ECO:0000313" key="7">
    <source>
        <dbReference type="EMBL" id="ATA18760.1"/>
    </source>
</evidence>
<evidence type="ECO:0000259" key="6">
    <source>
        <dbReference type="Pfam" id="PF02826"/>
    </source>
</evidence>
<feature type="domain" description="D-isomer specific 2-hydroxyacid dehydrogenase catalytic" evidence="5">
    <location>
        <begin position="28"/>
        <end position="319"/>
    </location>
</feature>
<dbReference type="RefSeq" id="WP_095845365.1">
    <property type="nucleotide sequence ID" value="NZ_CP014136.1"/>
</dbReference>
<gene>
    <name evidence="7" type="ORF">AWC35_05040</name>
</gene>
<keyword evidence="2 4" id="KW-0560">Oxidoreductase</keyword>
<comment type="similarity">
    <text evidence="1 4">Belongs to the D-isomer specific 2-hydroxyacid dehydrogenase family.</text>
</comment>
<dbReference type="SUPFAM" id="SSF52283">
    <property type="entry name" value="Formate/glycerate dehydrogenase catalytic domain-like"/>
    <property type="match status" value="1"/>
</dbReference>
<evidence type="ECO:0000256" key="2">
    <source>
        <dbReference type="ARBA" id="ARBA00023002"/>
    </source>
</evidence>
<organism evidence="7 8">
    <name type="scientific">Gibbsiella quercinecans</name>
    <dbReference type="NCBI Taxonomy" id="929813"/>
    <lineage>
        <taxon>Bacteria</taxon>
        <taxon>Pseudomonadati</taxon>
        <taxon>Pseudomonadota</taxon>
        <taxon>Gammaproteobacteria</taxon>
        <taxon>Enterobacterales</taxon>
        <taxon>Yersiniaceae</taxon>
        <taxon>Gibbsiella</taxon>
    </lineage>
</organism>